<dbReference type="OrthoDB" id="9790390at2"/>
<keyword evidence="2" id="KW-0813">Transport</keyword>
<dbReference type="PIRSF" id="PIRSF000077">
    <property type="entry name" value="Thioredoxin"/>
    <property type="match status" value="1"/>
</dbReference>
<comment type="similarity">
    <text evidence="1 6">Belongs to the thioredoxin family.</text>
</comment>
<comment type="caution">
    <text evidence="8">The sequence shown here is derived from an EMBL/GenBank/DDBJ whole genome shotgun (WGS) entry which is preliminary data.</text>
</comment>
<evidence type="ECO:0000256" key="3">
    <source>
        <dbReference type="ARBA" id="ARBA00022982"/>
    </source>
</evidence>
<dbReference type="AlphaFoldDB" id="A0A3A8I1G9"/>
<dbReference type="PANTHER" id="PTHR45663:SF11">
    <property type="entry name" value="GEO12009P1"/>
    <property type="match status" value="1"/>
</dbReference>
<keyword evidence="3" id="KW-0249">Electron transport</keyword>
<dbReference type="Proteomes" id="UP000268094">
    <property type="component" value="Unassembled WGS sequence"/>
</dbReference>
<evidence type="ECO:0000256" key="1">
    <source>
        <dbReference type="ARBA" id="ARBA00008987"/>
    </source>
</evidence>
<dbReference type="RefSeq" id="WP_120544282.1">
    <property type="nucleotide sequence ID" value="NZ_RAVZ01000288.1"/>
</dbReference>
<evidence type="ECO:0000256" key="4">
    <source>
        <dbReference type="ARBA" id="ARBA00023157"/>
    </source>
</evidence>
<evidence type="ECO:0000256" key="2">
    <source>
        <dbReference type="ARBA" id="ARBA00022448"/>
    </source>
</evidence>
<protein>
    <recommendedName>
        <fullName evidence="6">Thioredoxin</fullName>
    </recommendedName>
</protein>
<dbReference type="GO" id="GO:0045454">
    <property type="term" value="P:cell redox homeostasis"/>
    <property type="evidence" value="ECO:0007669"/>
    <property type="project" value="TreeGrafter"/>
</dbReference>
<accession>A0A3A8I1G9</accession>
<keyword evidence="5" id="KW-0676">Redox-active center</keyword>
<dbReference type="GO" id="GO:0005829">
    <property type="term" value="C:cytosol"/>
    <property type="evidence" value="ECO:0007669"/>
    <property type="project" value="TreeGrafter"/>
</dbReference>
<evidence type="ECO:0000313" key="9">
    <source>
        <dbReference type="Proteomes" id="UP000268094"/>
    </source>
</evidence>
<dbReference type="InterPro" id="IPR013766">
    <property type="entry name" value="Thioredoxin_domain"/>
</dbReference>
<proteinExistence type="inferred from homology"/>
<keyword evidence="4" id="KW-1015">Disulfide bond</keyword>
<gene>
    <name evidence="8" type="ORF">D7V88_31285</name>
</gene>
<dbReference type="Gene3D" id="3.40.30.10">
    <property type="entry name" value="Glutaredoxin"/>
    <property type="match status" value="1"/>
</dbReference>
<evidence type="ECO:0000259" key="7">
    <source>
        <dbReference type="PROSITE" id="PS51352"/>
    </source>
</evidence>
<dbReference type="InterPro" id="IPR036249">
    <property type="entry name" value="Thioredoxin-like_sf"/>
</dbReference>
<evidence type="ECO:0000256" key="6">
    <source>
        <dbReference type="PIRNR" id="PIRNR000077"/>
    </source>
</evidence>
<dbReference type="PANTHER" id="PTHR45663">
    <property type="entry name" value="GEO12009P1"/>
    <property type="match status" value="1"/>
</dbReference>
<reference evidence="9" key="1">
    <citation type="submission" date="2018-09" db="EMBL/GenBank/DDBJ databases">
        <authorList>
            <person name="Livingstone P.G."/>
            <person name="Whitworth D.E."/>
        </authorList>
    </citation>
    <scope>NUCLEOTIDE SEQUENCE [LARGE SCALE GENOMIC DNA]</scope>
    <source>
        <strain evidence="9">CA054A</strain>
    </source>
</reference>
<feature type="domain" description="Thioredoxin" evidence="7">
    <location>
        <begin position="1"/>
        <end position="118"/>
    </location>
</feature>
<dbReference type="EMBL" id="RAVZ01000288">
    <property type="protein sequence ID" value="RKG77222.1"/>
    <property type="molecule type" value="Genomic_DNA"/>
</dbReference>
<dbReference type="Pfam" id="PF00085">
    <property type="entry name" value="Thioredoxin"/>
    <property type="match status" value="1"/>
</dbReference>
<keyword evidence="9" id="KW-1185">Reference proteome</keyword>
<dbReference type="InterPro" id="IPR005746">
    <property type="entry name" value="Thioredoxin"/>
</dbReference>
<dbReference type="PROSITE" id="PS51352">
    <property type="entry name" value="THIOREDOXIN_2"/>
    <property type="match status" value="1"/>
</dbReference>
<evidence type="ECO:0000313" key="8">
    <source>
        <dbReference type="EMBL" id="RKG77222.1"/>
    </source>
</evidence>
<organism evidence="8 9">
    <name type="scientific">Corallococcus terminator</name>
    <dbReference type="NCBI Taxonomy" id="2316733"/>
    <lineage>
        <taxon>Bacteria</taxon>
        <taxon>Pseudomonadati</taxon>
        <taxon>Myxococcota</taxon>
        <taxon>Myxococcia</taxon>
        <taxon>Myxococcales</taxon>
        <taxon>Cystobacterineae</taxon>
        <taxon>Myxococcaceae</taxon>
        <taxon>Corallococcus</taxon>
    </lineage>
</organism>
<dbReference type="GO" id="GO:0015035">
    <property type="term" value="F:protein-disulfide reductase activity"/>
    <property type="evidence" value="ECO:0007669"/>
    <property type="project" value="InterPro"/>
</dbReference>
<dbReference type="CDD" id="cd02947">
    <property type="entry name" value="TRX_family"/>
    <property type="match status" value="1"/>
</dbReference>
<name>A0A3A8I1G9_9BACT</name>
<sequence>MSAIPFRKDAKMRLEHFTEHTFQQQVLASPQVVLMYFWARWCPPEYRLMDAWVERVADRHKRSLKIVKVDVEQEPVLADRYIIRAVPTLLLFKGGQVVDRSVGAMSRTAIRRMLEGHL</sequence>
<evidence type="ECO:0000256" key="5">
    <source>
        <dbReference type="ARBA" id="ARBA00023284"/>
    </source>
</evidence>
<dbReference type="SUPFAM" id="SSF52833">
    <property type="entry name" value="Thioredoxin-like"/>
    <property type="match status" value="1"/>
</dbReference>